<feature type="compositionally biased region" description="Polar residues" evidence="1">
    <location>
        <begin position="34"/>
        <end position="43"/>
    </location>
</feature>
<dbReference type="AlphaFoldDB" id="A0A182RKZ8"/>
<dbReference type="STRING" id="62324.A0A182RKZ8"/>
<feature type="compositionally biased region" description="Low complexity" evidence="1">
    <location>
        <begin position="219"/>
        <end position="232"/>
    </location>
</feature>
<feature type="region of interest" description="Disordered" evidence="1">
    <location>
        <begin position="17"/>
        <end position="49"/>
    </location>
</feature>
<feature type="compositionally biased region" description="Polar residues" evidence="1">
    <location>
        <begin position="244"/>
        <end position="278"/>
    </location>
</feature>
<dbReference type="VEuPathDB" id="VectorBase:AFUN2_011471"/>
<feature type="compositionally biased region" description="Low complexity" evidence="1">
    <location>
        <begin position="801"/>
        <end position="817"/>
    </location>
</feature>
<evidence type="ECO:0000256" key="1">
    <source>
        <dbReference type="SAM" id="MobiDB-lite"/>
    </source>
</evidence>
<feature type="compositionally biased region" description="Basic and acidic residues" evidence="1">
    <location>
        <begin position="743"/>
        <end position="763"/>
    </location>
</feature>
<feature type="compositionally biased region" description="Polar residues" evidence="1">
    <location>
        <begin position="771"/>
        <end position="790"/>
    </location>
</feature>
<evidence type="ECO:0000313" key="2">
    <source>
        <dbReference type="EnsemblMetazoa" id="AFUN006916-PA"/>
    </source>
</evidence>
<feature type="region of interest" description="Disordered" evidence="1">
    <location>
        <begin position="507"/>
        <end position="833"/>
    </location>
</feature>
<feature type="compositionally biased region" description="Low complexity" evidence="1">
    <location>
        <begin position="546"/>
        <end position="558"/>
    </location>
</feature>
<proteinExistence type="predicted"/>
<feature type="compositionally biased region" description="Basic and acidic residues" evidence="1">
    <location>
        <begin position="21"/>
        <end position="32"/>
    </location>
</feature>
<feature type="compositionally biased region" description="Polar residues" evidence="1">
    <location>
        <begin position="507"/>
        <end position="538"/>
    </location>
</feature>
<feature type="compositionally biased region" description="Polar residues" evidence="1">
    <location>
        <begin position="155"/>
        <end position="187"/>
    </location>
</feature>
<feature type="region of interest" description="Disordered" evidence="1">
    <location>
        <begin position="120"/>
        <end position="313"/>
    </location>
</feature>
<feature type="compositionally biased region" description="Polar residues" evidence="1">
    <location>
        <begin position="639"/>
        <end position="648"/>
    </location>
</feature>
<feature type="compositionally biased region" description="Pro residues" evidence="1">
    <location>
        <begin position="698"/>
        <end position="707"/>
    </location>
</feature>
<feature type="compositionally biased region" description="Pro residues" evidence="1">
    <location>
        <begin position="614"/>
        <end position="623"/>
    </location>
</feature>
<feature type="region of interest" description="Disordered" evidence="1">
    <location>
        <begin position="64"/>
        <end position="108"/>
    </location>
</feature>
<feature type="compositionally biased region" description="Basic and acidic residues" evidence="1">
    <location>
        <begin position="191"/>
        <end position="210"/>
    </location>
</feature>
<sequence>MRKKFVQTLAAQQLELSSHIRTHEMELEKESPRAQPQRTQSGSGPEDVIEIIDDDQEVELMMERHRKYHPRKYVNLQQPTSKVYYDKIDTMDTSPAPDKDDHDMEEEDEDKLMVIDCAKEGTQTKEPNNNSANAPNGNVTMLDSNGELSGPISYPSKTNDAQSGRTQSNDQQTASGGNWHMPQNSAQLGGKHSELRQHLLQREKMMRSRTDIPAPSVFQQQQQYGPPSYQRSQRSHPYERHPSESSGTTTMPSYKTPQQNEGKSTATPHSRTSQSQRSPKVGGIPSGISLGGGEGRKSAFSSPQDKRHHDVTMMPGPTLAAMAGSASSVAIAPRTPFYQHHPYVAPYHYHPAYSANTTPSASTYHTLEEWYRAGYPAPHLLSPTELQYYYHCYLSKYVLSAPGYHPHDQHYRDYSSLAMTPGAGTAYYPPPQYGFVKPPTNSVVVASPAPNVTVPTPAAGGVGGSGGVTTARSAYPANQPIDFSHYNDHNVPTLGAGFLPETLPSASTQANAVSQQSQSYSTVPSTTLHYTRPQSETIRPSVINHASAPPAKGSPSAAHTASLKPPSTSTAVPQPPQPSSIMLSPTTALPSTMLSPSASLPSTMMSPLSMPSPTKHPAPPPNMPSLSSTMPSPSSQPPAINTPTSTAAPTPVLSPSSMMPPPTRHPPPSMPSLSSTMPPPSSPSSSSARRNPLDMHKLPPPPLPLPPTNISSSAHRTERTDPRADLPPSVGKADTNFNNNARNDPRSDFTSKEAKSDETDIIRRTRKYNLQKPSANFGSRYDQPSPTLSPHTPKRRGRRPSSSSSSHHKASSQMASKPSDAAARTTNTNGERNIGVLLQQMRREMMSFLQQRRSDIISTMRIYTIGRMDFGGFLVEMKRHSVTYRDFMHVAFTLMRRCGYSGFAMEPPAELDYRWKNPPQEFADYFAKNDQCNKQFVADNFDFLLLIVDNLLQQYFEPMEFFLLTYVLGLRAK</sequence>
<accession>A0A182RKZ8</accession>
<feature type="compositionally biased region" description="Low complexity" evidence="1">
    <location>
        <begin position="588"/>
        <end position="613"/>
    </location>
</feature>
<feature type="compositionally biased region" description="Basic and acidic residues" evidence="1">
    <location>
        <begin position="715"/>
        <end position="724"/>
    </location>
</feature>
<name>A0A182RKZ8_ANOFN</name>
<feature type="compositionally biased region" description="Pro residues" evidence="1">
    <location>
        <begin position="658"/>
        <end position="670"/>
    </location>
</feature>
<dbReference type="EnsemblMetazoa" id="AFUN006916-RA">
    <property type="protein sequence ID" value="AFUN006916-PA"/>
    <property type="gene ID" value="AFUN006916"/>
</dbReference>
<feature type="compositionally biased region" description="Low complexity" evidence="1">
    <location>
        <begin position="127"/>
        <end position="138"/>
    </location>
</feature>
<protein>
    <submittedName>
        <fullName evidence="2">Uncharacterized protein</fullName>
    </submittedName>
</protein>
<feature type="compositionally biased region" description="Low complexity" evidence="1">
    <location>
        <begin position="624"/>
        <end position="633"/>
    </location>
</feature>
<organism evidence="2">
    <name type="scientific">Anopheles funestus</name>
    <name type="common">African malaria mosquito</name>
    <dbReference type="NCBI Taxonomy" id="62324"/>
    <lineage>
        <taxon>Eukaryota</taxon>
        <taxon>Metazoa</taxon>
        <taxon>Ecdysozoa</taxon>
        <taxon>Arthropoda</taxon>
        <taxon>Hexapoda</taxon>
        <taxon>Insecta</taxon>
        <taxon>Pterygota</taxon>
        <taxon>Neoptera</taxon>
        <taxon>Endopterygota</taxon>
        <taxon>Diptera</taxon>
        <taxon>Nematocera</taxon>
        <taxon>Culicoidea</taxon>
        <taxon>Culicidae</taxon>
        <taxon>Anophelinae</taxon>
        <taxon>Anopheles</taxon>
    </lineage>
</organism>
<dbReference type="VEuPathDB" id="VectorBase:AFUN006916"/>
<reference evidence="2" key="1">
    <citation type="submission" date="2020-05" db="UniProtKB">
        <authorList>
            <consortium name="EnsemblMetazoa"/>
        </authorList>
    </citation>
    <scope>IDENTIFICATION</scope>
    <source>
        <strain evidence="2">FUMOZ</strain>
    </source>
</reference>